<dbReference type="EMBL" id="MGGD01000083">
    <property type="protein sequence ID" value="OGM18992.1"/>
    <property type="molecule type" value="Genomic_DNA"/>
</dbReference>
<dbReference type="PROSITE" id="PS50886">
    <property type="entry name" value="TRBD"/>
    <property type="match status" value="1"/>
</dbReference>
<proteinExistence type="predicted"/>
<evidence type="ECO:0000256" key="4">
    <source>
        <dbReference type="SAM" id="MobiDB-lite"/>
    </source>
</evidence>
<keyword evidence="2 3" id="KW-0694">RNA-binding</keyword>
<evidence type="ECO:0000256" key="3">
    <source>
        <dbReference type="PROSITE-ProRule" id="PRU00209"/>
    </source>
</evidence>
<dbReference type="Pfam" id="PF01588">
    <property type="entry name" value="tRNA_bind"/>
    <property type="match status" value="1"/>
</dbReference>
<reference evidence="6 7" key="1">
    <citation type="journal article" date="2016" name="Nat. Commun.">
        <title>Thousands of microbial genomes shed light on interconnected biogeochemical processes in an aquifer system.</title>
        <authorList>
            <person name="Anantharaman K."/>
            <person name="Brown C.T."/>
            <person name="Hug L.A."/>
            <person name="Sharon I."/>
            <person name="Castelle C.J."/>
            <person name="Probst A.J."/>
            <person name="Thomas B.C."/>
            <person name="Singh A."/>
            <person name="Wilkins M.J."/>
            <person name="Karaoz U."/>
            <person name="Brodie E.L."/>
            <person name="Williams K.H."/>
            <person name="Hubbard S.S."/>
            <person name="Banfield J.F."/>
        </authorList>
    </citation>
    <scope>NUCLEOTIDE SEQUENCE [LARGE SCALE GENOMIC DNA]</scope>
</reference>
<dbReference type="PANTHER" id="PTHR11586:SF37">
    <property type="entry name" value="TRNA-BINDING DOMAIN-CONTAINING PROTEIN"/>
    <property type="match status" value="1"/>
</dbReference>
<evidence type="ECO:0000256" key="2">
    <source>
        <dbReference type="ARBA" id="ARBA00022884"/>
    </source>
</evidence>
<organism evidence="6 7">
    <name type="scientific">Candidatus Woesebacteria bacterium RIFCSPHIGHO2_01_FULL_38_26b</name>
    <dbReference type="NCBI Taxonomy" id="1802491"/>
    <lineage>
        <taxon>Bacteria</taxon>
        <taxon>Candidatus Woeseibacteriota</taxon>
    </lineage>
</organism>
<keyword evidence="1 3" id="KW-0820">tRNA-binding</keyword>
<dbReference type="InterPro" id="IPR051270">
    <property type="entry name" value="Tyrosine-tRNA_ligase_regulator"/>
</dbReference>
<dbReference type="SUPFAM" id="SSF50249">
    <property type="entry name" value="Nucleic acid-binding proteins"/>
    <property type="match status" value="1"/>
</dbReference>
<protein>
    <recommendedName>
        <fullName evidence="5">tRNA-binding domain-containing protein</fullName>
    </recommendedName>
</protein>
<evidence type="ECO:0000313" key="6">
    <source>
        <dbReference type="EMBL" id="OGM18992.1"/>
    </source>
</evidence>
<dbReference type="InterPro" id="IPR002547">
    <property type="entry name" value="tRNA-bd_dom"/>
</dbReference>
<evidence type="ECO:0000313" key="7">
    <source>
        <dbReference type="Proteomes" id="UP000176741"/>
    </source>
</evidence>
<dbReference type="Proteomes" id="UP000176741">
    <property type="component" value="Unassembled WGS sequence"/>
</dbReference>
<evidence type="ECO:0000259" key="5">
    <source>
        <dbReference type="PROSITE" id="PS50886"/>
    </source>
</evidence>
<dbReference type="PANTHER" id="PTHR11586">
    <property type="entry name" value="TRNA-AMINOACYLATION COFACTOR ARC1 FAMILY MEMBER"/>
    <property type="match status" value="1"/>
</dbReference>
<gene>
    <name evidence="6" type="ORF">A2771_03185</name>
</gene>
<accession>A0A1F7XVC6</accession>
<feature type="domain" description="TRNA-binding" evidence="5">
    <location>
        <begin position="8"/>
        <end position="125"/>
    </location>
</feature>
<comment type="caution">
    <text evidence="6">The sequence shown here is derived from an EMBL/GenBank/DDBJ whole genome shotgun (WGS) entry which is preliminary data.</text>
</comment>
<sequence length="125" mass="14151">MDSISFEDFQKLDIRIGTVVKAEVPEWSHWVIKLTVNFGEEIGKRIIFAGLLGFYEPKDLIDKQFPFIVNLEPKKMGPEGDYSQGMMLAGVEKLKKPVKVLDEESDERPVLLAPSEKVSNGTKVR</sequence>
<dbReference type="GO" id="GO:0000049">
    <property type="term" value="F:tRNA binding"/>
    <property type="evidence" value="ECO:0007669"/>
    <property type="project" value="UniProtKB-UniRule"/>
</dbReference>
<dbReference type="AlphaFoldDB" id="A0A1F7XVC6"/>
<dbReference type="InterPro" id="IPR012340">
    <property type="entry name" value="NA-bd_OB-fold"/>
</dbReference>
<evidence type="ECO:0000256" key="1">
    <source>
        <dbReference type="ARBA" id="ARBA00022555"/>
    </source>
</evidence>
<name>A0A1F7XVC6_9BACT</name>
<dbReference type="Gene3D" id="2.40.50.140">
    <property type="entry name" value="Nucleic acid-binding proteins"/>
    <property type="match status" value="1"/>
</dbReference>
<feature type="region of interest" description="Disordered" evidence="4">
    <location>
        <begin position="103"/>
        <end position="125"/>
    </location>
</feature>